<dbReference type="InterPro" id="IPR045679">
    <property type="entry name" value="DUF6199"/>
</dbReference>
<evidence type="ECO:0000259" key="2">
    <source>
        <dbReference type="Pfam" id="PF19701"/>
    </source>
</evidence>
<sequence>MRSQLLADAGGNGGTNPFLYVLLALFLVMGIVQVVRPQLLWRLNRPLQKPFVKDYDATEPNARGYAMNRAVGVVFVIAVVWMFFVLIR</sequence>
<keyword evidence="1" id="KW-0812">Transmembrane</keyword>
<evidence type="ECO:0000256" key="1">
    <source>
        <dbReference type="SAM" id="Phobius"/>
    </source>
</evidence>
<organism evidence="3 4">
    <name type="scientific">Streptomyces lichenis</name>
    <dbReference type="NCBI Taxonomy" id="2306967"/>
    <lineage>
        <taxon>Bacteria</taxon>
        <taxon>Bacillati</taxon>
        <taxon>Actinomycetota</taxon>
        <taxon>Actinomycetes</taxon>
        <taxon>Kitasatosporales</taxon>
        <taxon>Streptomycetaceae</taxon>
        <taxon>Streptomyces</taxon>
    </lineage>
</organism>
<dbReference type="EMBL" id="JALPTH010000014">
    <property type="protein sequence ID" value="MCK8678816.1"/>
    <property type="molecule type" value="Genomic_DNA"/>
</dbReference>
<feature type="domain" description="DUF6199" evidence="2">
    <location>
        <begin position="23"/>
        <end position="85"/>
    </location>
</feature>
<comment type="caution">
    <text evidence="3">The sequence shown here is derived from an EMBL/GenBank/DDBJ whole genome shotgun (WGS) entry which is preliminary data.</text>
</comment>
<feature type="transmembrane region" description="Helical" evidence="1">
    <location>
        <begin position="18"/>
        <end position="35"/>
    </location>
</feature>
<gene>
    <name evidence="3" type="ORF">M1O15_15730</name>
</gene>
<reference evidence="3 4" key="1">
    <citation type="submission" date="2022-04" db="EMBL/GenBank/DDBJ databases">
        <title>Streptomyces sp. nov. LCR6-01 isolated from Lichen of Dirinaria sp.</title>
        <authorList>
            <person name="Kanchanasin P."/>
            <person name="Tanasupawat S."/>
            <person name="Phongsopitanun W."/>
        </authorList>
    </citation>
    <scope>NUCLEOTIDE SEQUENCE [LARGE SCALE GENOMIC DNA]</scope>
    <source>
        <strain evidence="3 4">LCR6-01</strain>
    </source>
</reference>
<protein>
    <submittedName>
        <fullName evidence="3">DUF6199 family natural product biosynthesis protein</fullName>
    </submittedName>
</protein>
<dbReference type="RefSeq" id="WP_248634470.1">
    <property type="nucleotide sequence ID" value="NZ_JALPTH010000014.1"/>
</dbReference>
<proteinExistence type="predicted"/>
<name>A0ABT0IBW1_9ACTN</name>
<feature type="transmembrane region" description="Helical" evidence="1">
    <location>
        <begin position="70"/>
        <end position="87"/>
    </location>
</feature>
<keyword evidence="1" id="KW-0472">Membrane</keyword>
<dbReference type="Proteomes" id="UP001522868">
    <property type="component" value="Unassembled WGS sequence"/>
</dbReference>
<accession>A0ABT0IBW1</accession>
<evidence type="ECO:0000313" key="4">
    <source>
        <dbReference type="Proteomes" id="UP001522868"/>
    </source>
</evidence>
<evidence type="ECO:0000313" key="3">
    <source>
        <dbReference type="EMBL" id="MCK8678816.1"/>
    </source>
</evidence>
<dbReference type="Pfam" id="PF19701">
    <property type="entry name" value="DUF6199"/>
    <property type="match status" value="1"/>
</dbReference>
<keyword evidence="1" id="KW-1133">Transmembrane helix</keyword>
<keyword evidence="4" id="KW-1185">Reference proteome</keyword>